<evidence type="ECO:0000256" key="4">
    <source>
        <dbReference type="RuleBase" id="RU362026"/>
    </source>
</evidence>
<dbReference type="SUPFAM" id="SSF53335">
    <property type="entry name" value="S-adenosyl-L-methionine-dependent methyltransferases"/>
    <property type="match status" value="1"/>
</dbReference>
<reference evidence="7" key="1">
    <citation type="submission" date="2019-09" db="EMBL/GenBank/DDBJ databases">
        <title>Characterisation of the sponge microbiome using genome-centric metagenomics.</title>
        <authorList>
            <person name="Engelberts J.P."/>
            <person name="Robbins S.J."/>
            <person name="De Goeij J.M."/>
            <person name="Aranda M."/>
            <person name="Bell S.C."/>
            <person name="Webster N.S."/>
        </authorList>
    </citation>
    <scope>NUCLEOTIDE SEQUENCE</scope>
    <source>
        <strain evidence="7">SB0661_bin_32</strain>
    </source>
</reference>
<dbReference type="PANTHER" id="PTHR13370:SF3">
    <property type="entry name" value="TRNA (GUANINE(10)-N2)-METHYLTRANSFERASE HOMOLOG"/>
    <property type="match status" value="1"/>
</dbReference>
<accession>A0A6B1D8E4</accession>
<dbReference type="PROSITE" id="PS00092">
    <property type="entry name" value="N6_MTASE"/>
    <property type="match status" value="1"/>
</dbReference>
<name>A0A6B1D8E4_9CHLR</name>
<feature type="compositionally biased region" description="Polar residues" evidence="5">
    <location>
        <begin position="312"/>
        <end position="326"/>
    </location>
</feature>
<dbReference type="PRINTS" id="PR00508">
    <property type="entry name" value="S21N4MTFRASE"/>
</dbReference>
<dbReference type="InterPro" id="IPR002941">
    <property type="entry name" value="DNA_methylase_N4/N6"/>
</dbReference>
<evidence type="ECO:0000256" key="2">
    <source>
        <dbReference type="ARBA" id="ARBA00022603"/>
    </source>
</evidence>
<dbReference type="Pfam" id="PF01555">
    <property type="entry name" value="N6_N4_Mtase"/>
    <property type="match status" value="1"/>
</dbReference>
<gene>
    <name evidence="7" type="ORF">F4X14_11550</name>
</gene>
<feature type="region of interest" description="Disordered" evidence="5">
    <location>
        <begin position="312"/>
        <end position="336"/>
    </location>
</feature>
<dbReference type="InterPro" id="IPR002052">
    <property type="entry name" value="DNA_methylase_N6_adenine_CS"/>
</dbReference>
<dbReference type="GO" id="GO:0032259">
    <property type="term" value="P:methylation"/>
    <property type="evidence" value="ECO:0007669"/>
    <property type="project" value="UniProtKB-KW"/>
</dbReference>
<dbReference type="GO" id="GO:0005737">
    <property type="term" value="C:cytoplasm"/>
    <property type="evidence" value="ECO:0007669"/>
    <property type="project" value="TreeGrafter"/>
</dbReference>
<comment type="similarity">
    <text evidence="1 4">Belongs to the N(4)/N(6)-methyltransferase family.</text>
</comment>
<dbReference type="GO" id="GO:0003677">
    <property type="term" value="F:DNA binding"/>
    <property type="evidence" value="ECO:0007669"/>
    <property type="project" value="InterPro"/>
</dbReference>
<dbReference type="Gene3D" id="3.40.50.150">
    <property type="entry name" value="Vaccinia Virus protein VP39"/>
    <property type="match status" value="1"/>
</dbReference>
<dbReference type="EC" id="2.1.1.-" evidence="4"/>
<keyword evidence="2 7" id="KW-0489">Methyltransferase</keyword>
<evidence type="ECO:0000313" key="7">
    <source>
        <dbReference type="EMBL" id="MYC95595.1"/>
    </source>
</evidence>
<keyword evidence="3 7" id="KW-0808">Transferase</keyword>
<dbReference type="InterPro" id="IPR001091">
    <property type="entry name" value="RM_Methyltransferase"/>
</dbReference>
<evidence type="ECO:0000256" key="3">
    <source>
        <dbReference type="ARBA" id="ARBA00022679"/>
    </source>
</evidence>
<dbReference type="PANTHER" id="PTHR13370">
    <property type="entry name" value="RNA METHYLASE-RELATED"/>
    <property type="match status" value="1"/>
</dbReference>
<dbReference type="InterPro" id="IPR029063">
    <property type="entry name" value="SAM-dependent_MTases_sf"/>
</dbReference>
<feature type="domain" description="DNA methylase N-4/N-6" evidence="6">
    <location>
        <begin position="59"/>
        <end position="282"/>
    </location>
</feature>
<evidence type="ECO:0000256" key="1">
    <source>
        <dbReference type="ARBA" id="ARBA00006594"/>
    </source>
</evidence>
<sequence>MNARAPRNRTISLSDAERELYGSRLLSLDGPVQVDAILDRTIHQNTLRILDFLPPRFADLIFVDPPYNISKQFRGHTFSARSLEAYEEWLAGWLPQLAGLLKPNGSLYMCGDWRSSAAIHRLAQRYFIVQNRITWEREKGRGAKANWKNASEDIWFCTLSDKYVFNVDAVKLTRRVLAPYTDEDGVPRDWRSADNGRFRLTHPSNLWTDLTVPFWSMPENTDHPTQKPEKLLAKVILASTHEGAVVFDPFLGSGTTSVVAKKLGRHFVGIEIEREYCCLAEKRLELAVESPKVQGYADGVFWERNTLAEQGNSIRKQQSATSSATQPRLFGGHAKQ</sequence>
<dbReference type="AlphaFoldDB" id="A0A6B1D8E4"/>
<protein>
    <recommendedName>
        <fullName evidence="4">Methyltransferase</fullName>
        <ecNumber evidence="4">2.1.1.-</ecNumber>
    </recommendedName>
</protein>
<comment type="caution">
    <text evidence="7">The sequence shown here is derived from an EMBL/GenBank/DDBJ whole genome shotgun (WGS) entry which is preliminary data.</text>
</comment>
<evidence type="ECO:0000259" key="6">
    <source>
        <dbReference type="Pfam" id="PF01555"/>
    </source>
</evidence>
<dbReference type="GO" id="GO:0008170">
    <property type="term" value="F:N-methyltransferase activity"/>
    <property type="evidence" value="ECO:0007669"/>
    <property type="project" value="InterPro"/>
</dbReference>
<evidence type="ECO:0000256" key="5">
    <source>
        <dbReference type="SAM" id="MobiDB-lite"/>
    </source>
</evidence>
<proteinExistence type="inferred from homology"/>
<organism evidence="7">
    <name type="scientific">Caldilineaceae bacterium SB0661_bin_32</name>
    <dbReference type="NCBI Taxonomy" id="2605255"/>
    <lineage>
        <taxon>Bacteria</taxon>
        <taxon>Bacillati</taxon>
        <taxon>Chloroflexota</taxon>
        <taxon>Caldilineae</taxon>
        <taxon>Caldilineales</taxon>
        <taxon>Caldilineaceae</taxon>
    </lineage>
</organism>
<dbReference type="EMBL" id="VXMH01000061">
    <property type="protein sequence ID" value="MYC95595.1"/>
    <property type="molecule type" value="Genomic_DNA"/>
</dbReference>